<accession>A0A9Q1MF07</accession>
<feature type="compositionally biased region" description="Basic and acidic residues" evidence="3">
    <location>
        <begin position="266"/>
        <end position="275"/>
    </location>
</feature>
<evidence type="ECO:0000256" key="3">
    <source>
        <dbReference type="SAM" id="MobiDB-lite"/>
    </source>
</evidence>
<feature type="region of interest" description="Disordered" evidence="3">
    <location>
        <begin position="224"/>
        <end position="544"/>
    </location>
</feature>
<evidence type="ECO:0000313" key="5">
    <source>
        <dbReference type="Proteomes" id="UP001152561"/>
    </source>
</evidence>
<organism evidence="4 5">
    <name type="scientific">Anisodus acutangulus</name>
    <dbReference type="NCBI Taxonomy" id="402998"/>
    <lineage>
        <taxon>Eukaryota</taxon>
        <taxon>Viridiplantae</taxon>
        <taxon>Streptophyta</taxon>
        <taxon>Embryophyta</taxon>
        <taxon>Tracheophyta</taxon>
        <taxon>Spermatophyta</taxon>
        <taxon>Magnoliopsida</taxon>
        <taxon>eudicotyledons</taxon>
        <taxon>Gunneridae</taxon>
        <taxon>Pentapetalae</taxon>
        <taxon>asterids</taxon>
        <taxon>lamiids</taxon>
        <taxon>Solanales</taxon>
        <taxon>Solanaceae</taxon>
        <taxon>Solanoideae</taxon>
        <taxon>Hyoscyameae</taxon>
        <taxon>Anisodus</taxon>
    </lineage>
</organism>
<keyword evidence="2" id="KW-0175">Coiled coil</keyword>
<evidence type="ECO:0000256" key="1">
    <source>
        <dbReference type="ARBA" id="ARBA00006461"/>
    </source>
</evidence>
<dbReference type="AlphaFoldDB" id="A0A9Q1MF07"/>
<dbReference type="GO" id="GO:0042393">
    <property type="term" value="F:histone binding"/>
    <property type="evidence" value="ECO:0007669"/>
    <property type="project" value="TreeGrafter"/>
</dbReference>
<protein>
    <recommendedName>
        <fullName evidence="6">Protein SPT2 homolog</fullName>
    </recommendedName>
</protein>
<dbReference type="InterPro" id="IPR013256">
    <property type="entry name" value="Chromatin_SPT2"/>
</dbReference>
<dbReference type="PANTHER" id="PTHR22691">
    <property type="entry name" value="YEAST SPT2-RELATED"/>
    <property type="match status" value="1"/>
</dbReference>
<dbReference type="PANTHER" id="PTHR22691:SF11">
    <property type="entry name" value="PROTEIN SPT2 HOMOLOG"/>
    <property type="match status" value="1"/>
</dbReference>
<feature type="region of interest" description="Disordered" evidence="3">
    <location>
        <begin position="584"/>
        <end position="624"/>
    </location>
</feature>
<dbReference type="GO" id="GO:0006360">
    <property type="term" value="P:transcription by RNA polymerase I"/>
    <property type="evidence" value="ECO:0007669"/>
    <property type="project" value="TreeGrafter"/>
</dbReference>
<dbReference type="Proteomes" id="UP001152561">
    <property type="component" value="Unassembled WGS sequence"/>
</dbReference>
<feature type="compositionally biased region" description="Basic residues" evidence="3">
    <location>
        <begin position="608"/>
        <end position="624"/>
    </location>
</feature>
<evidence type="ECO:0000256" key="2">
    <source>
        <dbReference type="ARBA" id="ARBA00023054"/>
    </source>
</evidence>
<evidence type="ECO:0000313" key="4">
    <source>
        <dbReference type="EMBL" id="KAJ8558386.1"/>
    </source>
</evidence>
<feature type="region of interest" description="Disordered" evidence="3">
    <location>
        <begin position="63"/>
        <end position="99"/>
    </location>
</feature>
<comment type="caution">
    <text evidence="4">The sequence shown here is derived from an EMBL/GenBank/DDBJ whole genome shotgun (WGS) entry which is preliminary data.</text>
</comment>
<dbReference type="GO" id="GO:0003677">
    <property type="term" value="F:DNA binding"/>
    <property type="evidence" value="ECO:0007669"/>
    <property type="project" value="TreeGrafter"/>
</dbReference>
<feature type="region of interest" description="Disordered" evidence="3">
    <location>
        <begin position="117"/>
        <end position="147"/>
    </location>
</feature>
<sequence length="624" mass="71441">MLEKFTERESLDPETIRFALQLSLLLFGFAFDSVDLYRNSAFSSSLTYPESGQPIQAAMRGYEGDEYDEYLDEYEDEDQEEEEAGEEEYADEEPQQPSEELLEYLELRQRLKEDIRKQRKKELGSGSREIKKISSSRDNFGSFFGPSQPVISQRVIQESKSLLENPNLAAKVMKSSHSQSNKSGAPKPAGSKPSTSNHAPKVTNGLKRKIDMVKSTRDYSFLLSDDAELPGPSRGSLTQKVSAPNCDARLVQRPSSKQISSNAGRKLLDDREVKRGSQMQPKSVIEKSVSINKPIGSSNGSGPGRPLGPKGVPPKVTGDPNDKKFLTPGSKSTLLASHRPTPSRLQPAVPRQSSVQNRIPLESGKSKVMSKQGVPVSKPQVAIQKQAASSSRPQIKAPPPSNVARPLDDRRPTFQQRDDRRPAPQQRDDRRPALQQRDDRRPGLQQRDDRRPELQQRDDRRPALQQRDDRRPALQQRDDRRSAPQQRDDGRPALQRRDDRRPSLQRKEERRPALQQKDDRRPTLHGKDDRRPARKPMYDEEDDGVEAISMIRKMFGYNPNRYHDDNDDSDMEANFDDILKEERRSAKIARKEDEEELRKIEEEERRERLRKQAKKRKLSHQRQR</sequence>
<feature type="compositionally biased region" description="Acidic residues" evidence="3">
    <location>
        <begin position="64"/>
        <end position="94"/>
    </location>
</feature>
<reference evidence="5" key="1">
    <citation type="journal article" date="2023" name="Proc. Natl. Acad. Sci. U.S.A.">
        <title>Genomic and structural basis for evolution of tropane alkaloid biosynthesis.</title>
        <authorList>
            <person name="Wanga Y.-J."/>
            <person name="Taina T."/>
            <person name="Yua J.-Y."/>
            <person name="Lia J."/>
            <person name="Xua B."/>
            <person name="Chenc J."/>
            <person name="D'Auriad J.C."/>
            <person name="Huanga J.-P."/>
            <person name="Huanga S.-X."/>
        </authorList>
    </citation>
    <scope>NUCLEOTIDE SEQUENCE [LARGE SCALE GENOMIC DNA]</scope>
    <source>
        <strain evidence="5">cv. KIB-2019</strain>
    </source>
</reference>
<dbReference type="SMART" id="SM00784">
    <property type="entry name" value="SPT2"/>
    <property type="match status" value="1"/>
</dbReference>
<evidence type="ECO:0008006" key="6">
    <source>
        <dbReference type="Google" id="ProtNLM"/>
    </source>
</evidence>
<keyword evidence="5" id="KW-1185">Reference proteome</keyword>
<dbReference type="OrthoDB" id="6259853at2759"/>
<feature type="compositionally biased region" description="Polar residues" evidence="3">
    <location>
        <begin position="289"/>
        <end position="298"/>
    </location>
</feature>
<feature type="compositionally biased region" description="Basic and acidic residues" evidence="3">
    <location>
        <begin position="584"/>
        <end position="607"/>
    </location>
</feature>
<feature type="compositionally biased region" description="Basic and acidic residues" evidence="3">
    <location>
        <begin position="406"/>
        <end position="531"/>
    </location>
</feature>
<feature type="compositionally biased region" description="Polar residues" evidence="3">
    <location>
        <begin position="253"/>
        <end position="263"/>
    </location>
</feature>
<name>A0A9Q1MF07_9SOLA</name>
<feature type="region of interest" description="Disordered" evidence="3">
    <location>
        <begin position="166"/>
        <end position="210"/>
    </location>
</feature>
<comment type="similarity">
    <text evidence="1">Belongs to the SPT2 family.</text>
</comment>
<gene>
    <name evidence="4" type="ORF">K7X08_005152</name>
</gene>
<proteinExistence type="inferred from homology"/>
<dbReference type="EMBL" id="JAJAGQ010000007">
    <property type="protein sequence ID" value="KAJ8558386.1"/>
    <property type="molecule type" value="Genomic_DNA"/>
</dbReference>
<dbReference type="GO" id="GO:0006334">
    <property type="term" value="P:nucleosome assembly"/>
    <property type="evidence" value="ECO:0007669"/>
    <property type="project" value="TreeGrafter"/>
</dbReference>
<dbReference type="Pfam" id="PF08243">
    <property type="entry name" value="SPT2"/>
    <property type="match status" value="1"/>
</dbReference>
<dbReference type="GO" id="GO:0005730">
    <property type="term" value="C:nucleolus"/>
    <property type="evidence" value="ECO:0007669"/>
    <property type="project" value="TreeGrafter"/>
</dbReference>